<evidence type="ECO:0000259" key="11">
    <source>
        <dbReference type="PROSITE" id="PS50929"/>
    </source>
</evidence>
<dbReference type="SMART" id="SM00382">
    <property type="entry name" value="AAA"/>
    <property type="match status" value="1"/>
</dbReference>
<keyword evidence="8 9" id="KW-0472">Membrane</keyword>
<keyword evidence="5" id="KW-0547">Nucleotide-binding</keyword>
<dbReference type="PANTHER" id="PTHR43394:SF1">
    <property type="entry name" value="ATP-BINDING CASSETTE SUB-FAMILY B MEMBER 10, MITOCHONDRIAL"/>
    <property type="match status" value="1"/>
</dbReference>
<accession>A0A1M5S1H3</accession>
<evidence type="ECO:0000256" key="2">
    <source>
        <dbReference type="ARBA" id="ARBA00022448"/>
    </source>
</evidence>
<feature type="transmembrane region" description="Helical" evidence="9">
    <location>
        <begin position="141"/>
        <end position="158"/>
    </location>
</feature>
<evidence type="ECO:0000256" key="4">
    <source>
        <dbReference type="ARBA" id="ARBA00022692"/>
    </source>
</evidence>
<dbReference type="InterPro" id="IPR039421">
    <property type="entry name" value="Type_1_exporter"/>
</dbReference>
<dbReference type="EMBL" id="FQXO01000009">
    <property type="protein sequence ID" value="SHH32304.1"/>
    <property type="molecule type" value="Genomic_DNA"/>
</dbReference>
<name>A0A1M5S1H3_9FIRM</name>
<dbReference type="GO" id="GO:0015421">
    <property type="term" value="F:ABC-type oligopeptide transporter activity"/>
    <property type="evidence" value="ECO:0007669"/>
    <property type="project" value="TreeGrafter"/>
</dbReference>
<dbReference type="Pfam" id="PF00005">
    <property type="entry name" value="ABC_tran"/>
    <property type="match status" value="1"/>
</dbReference>
<dbReference type="RefSeq" id="WP_073195036.1">
    <property type="nucleotide sequence ID" value="NZ_FQXO01000009.1"/>
</dbReference>
<feature type="transmembrane region" description="Helical" evidence="9">
    <location>
        <begin position="20"/>
        <end position="42"/>
    </location>
</feature>
<dbReference type="AlphaFoldDB" id="A0A1M5S1H3"/>
<keyword evidence="2" id="KW-0813">Transport</keyword>
<evidence type="ECO:0000256" key="3">
    <source>
        <dbReference type="ARBA" id="ARBA00022475"/>
    </source>
</evidence>
<dbReference type="InterPro" id="IPR003593">
    <property type="entry name" value="AAA+_ATPase"/>
</dbReference>
<dbReference type="SUPFAM" id="SSF90123">
    <property type="entry name" value="ABC transporter transmembrane region"/>
    <property type="match status" value="1"/>
</dbReference>
<dbReference type="InterPro" id="IPR011527">
    <property type="entry name" value="ABC1_TM_dom"/>
</dbReference>
<keyword evidence="4 9" id="KW-0812">Transmembrane</keyword>
<dbReference type="Proteomes" id="UP000183967">
    <property type="component" value="Unassembled WGS sequence"/>
</dbReference>
<dbReference type="InterPro" id="IPR036640">
    <property type="entry name" value="ABC1_TM_sf"/>
</dbReference>
<dbReference type="Gene3D" id="3.40.50.300">
    <property type="entry name" value="P-loop containing nucleotide triphosphate hydrolases"/>
    <property type="match status" value="1"/>
</dbReference>
<proteinExistence type="predicted"/>
<dbReference type="SUPFAM" id="SSF52540">
    <property type="entry name" value="P-loop containing nucleoside triphosphate hydrolases"/>
    <property type="match status" value="1"/>
</dbReference>
<dbReference type="PROSITE" id="PS00211">
    <property type="entry name" value="ABC_TRANSPORTER_1"/>
    <property type="match status" value="1"/>
</dbReference>
<dbReference type="InterPro" id="IPR017871">
    <property type="entry name" value="ABC_transporter-like_CS"/>
</dbReference>
<dbReference type="PROSITE" id="PS50929">
    <property type="entry name" value="ABC_TM1F"/>
    <property type="match status" value="1"/>
</dbReference>
<evidence type="ECO:0000313" key="13">
    <source>
        <dbReference type="Proteomes" id="UP000183967"/>
    </source>
</evidence>
<comment type="subcellular location">
    <subcellularLocation>
        <location evidence="1">Cell membrane</location>
        <topology evidence="1">Multi-pass membrane protein</topology>
    </subcellularLocation>
</comment>
<evidence type="ECO:0000256" key="7">
    <source>
        <dbReference type="ARBA" id="ARBA00022989"/>
    </source>
</evidence>
<keyword evidence="3" id="KW-1003">Cell membrane</keyword>
<reference evidence="13" key="1">
    <citation type="submission" date="2016-11" db="EMBL/GenBank/DDBJ databases">
        <authorList>
            <person name="Varghese N."/>
            <person name="Submissions S."/>
        </authorList>
    </citation>
    <scope>NUCLEOTIDE SEQUENCE [LARGE SCALE GENOMIC DNA]</scope>
    <source>
        <strain evidence="13">DSM 13643</strain>
    </source>
</reference>
<dbReference type="InterPro" id="IPR003439">
    <property type="entry name" value="ABC_transporter-like_ATP-bd"/>
</dbReference>
<dbReference type="InterPro" id="IPR027417">
    <property type="entry name" value="P-loop_NTPase"/>
</dbReference>
<evidence type="ECO:0000313" key="12">
    <source>
        <dbReference type="EMBL" id="SHH32304.1"/>
    </source>
</evidence>
<protein>
    <submittedName>
        <fullName evidence="12">ATP-binding cassette, subfamily B, MsbA</fullName>
    </submittedName>
</protein>
<dbReference type="GO" id="GO:0005524">
    <property type="term" value="F:ATP binding"/>
    <property type="evidence" value="ECO:0007669"/>
    <property type="project" value="UniProtKB-KW"/>
</dbReference>
<feature type="transmembrane region" description="Helical" evidence="9">
    <location>
        <begin position="246"/>
        <end position="269"/>
    </location>
</feature>
<sequence>MSSSSTLSKVLKIFKLCREFWGKAIVLAITLVLTSFLSAYPIKYIEKIINIATSSAQDKVKAFFLAGCVYLLLHVLNIIFRALFEYLNVYLETQIGHKIRIELFSKLQKIPYRVYVENNTSDLMVRLIEDSKITVSGMLKPLTFIIRDILIFIFGFYYMSRIDLQITLIMVPIGIVLSLQAIKTGPKINKLAEDERQANSLLWGKFSEGIKGIKEIKSYCQEKRFSEEVSKKSINMNKKILSLQKFVIITSNINSAFFMGIIAFIMIFGGYKVSIGTLSIGGLTAIMMYNGLLIDPMINFFSFYQQMQQVFVSSDKIFSILEEKEENSGEIHYKYTFENKLEIKELTFKYNDKIALKNISLNIFKGEKVAFVGYSGSGKSTLCKLLIRFYEPDKGQIIIDGYDIKNISLNNLRKIFGIVFQDTFLFTGTLRENILFSNPQATEEELNEALRIAGVDSFLEKLPFGLDTPVGENGFNLSGGERQRVSIARTILRNPDIIILDESTSSLDPITTSKVIKRIVKKYENRTIIFTAHKLTTISKLCDKIYVFKDGEIVEEGIHDELINRDTLYRKIYNAQFLKSS</sequence>
<dbReference type="FunFam" id="3.40.50.300:FF:000221">
    <property type="entry name" value="Multidrug ABC transporter ATP-binding protein"/>
    <property type="match status" value="1"/>
</dbReference>
<evidence type="ECO:0000256" key="8">
    <source>
        <dbReference type="ARBA" id="ARBA00023136"/>
    </source>
</evidence>
<dbReference type="GO" id="GO:0005886">
    <property type="term" value="C:plasma membrane"/>
    <property type="evidence" value="ECO:0007669"/>
    <property type="project" value="UniProtKB-SubCell"/>
</dbReference>
<dbReference type="PROSITE" id="PS50893">
    <property type="entry name" value="ABC_TRANSPORTER_2"/>
    <property type="match status" value="1"/>
</dbReference>
<keyword evidence="7 9" id="KW-1133">Transmembrane helix</keyword>
<feature type="transmembrane region" description="Helical" evidence="9">
    <location>
        <begin position="275"/>
        <end position="294"/>
    </location>
</feature>
<evidence type="ECO:0000259" key="10">
    <source>
        <dbReference type="PROSITE" id="PS50893"/>
    </source>
</evidence>
<feature type="domain" description="ABC transmembrane type-1" evidence="11">
    <location>
        <begin position="25"/>
        <end position="309"/>
    </location>
</feature>
<evidence type="ECO:0000256" key="1">
    <source>
        <dbReference type="ARBA" id="ARBA00004651"/>
    </source>
</evidence>
<gene>
    <name evidence="12" type="ORF">SAMN02745135_00433</name>
</gene>
<dbReference type="Pfam" id="PF00664">
    <property type="entry name" value="ABC_membrane"/>
    <property type="match status" value="1"/>
</dbReference>
<evidence type="ECO:0000256" key="6">
    <source>
        <dbReference type="ARBA" id="ARBA00022840"/>
    </source>
</evidence>
<evidence type="ECO:0000256" key="9">
    <source>
        <dbReference type="SAM" id="Phobius"/>
    </source>
</evidence>
<dbReference type="Gene3D" id="1.20.1560.10">
    <property type="entry name" value="ABC transporter type 1, transmembrane domain"/>
    <property type="match status" value="1"/>
</dbReference>
<dbReference type="OrthoDB" id="9802264at2"/>
<keyword evidence="6 12" id="KW-0067">ATP-binding</keyword>
<feature type="transmembrane region" description="Helical" evidence="9">
    <location>
        <begin position="62"/>
        <end position="84"/>
    </location>
</feature>
<dbReference type="PANTHER" id="PTHR43394">
    <property type="entry name" value="ATP-DEPENDENT PERMEASE MDL1, MITOCHONDRIAL"/>
    <property type="match status" value="1"/>
</dbReference>
<dbReference type="GO" id="GO:0016887">
    <property type="term" value="F:ATP hydrolysis activity"/>
    <property type="evidence" value="ECO:0007669"/>
    <property type="project" value="InterPro"/>
</dbReference>
<feature type="domain" description="ABC transporter" evidence="10">
    <location>
        <begin position="341"/>
        <end position="575"/>
    </location>
</feature>
<dbReference type="CDD" id="cd07346">
    <property type="entry name" value="ABC_6TM_exporters"/>
    <property type="match status" value="1"/>
</dbReference>
<evidence type="ECO:0000256" key="5">
    <source>
        <dbReference type="ARBA" id="ARBA00022741"/>
    </source>
</evidence>
<keyword evidence="13" id="KW-1185">Reference proteome</keyword>
<organism evidence="12 13">
    <name type="scientific">Caloranaerobacter azorensis DSM 13643</name>
    <dbReference type="NCBI Taxonomy" id="1121264"/>
    <lineage>
        <taxon>Bacteria</taxon>
        <taxon>Bacillati</taxon>
        <taxon>Bacillota</taxon>
        <taxon>Tissierellia</taxon>
        <taxon>Tissierellales</taxon>
        <taxon>Thermohalobacteraceae</taxon>
        <taxon>Caloranaerobacter</taxon>
    </lineage>
</organism>